<reference evidence="1" key="1">
    <citation type="submission" date="2025-08" db="UniProtKB">
        <authorList>
            <consortium name="Ensembl"/>
        </authorList>
    </citation>
    <scope>IDENTIFICATION</scope>
</reference>
<proteinExistence type="predicted"/>
<dbReference type="Proteomes" id="UP000694408">
    <property type="component" value="Unplaced"/>
</dbReference>
<sequence>FHRSKNSFIDNAPSPLYALFSGSARVGNVSTLYQHALDKDTLYHNHFCESSLGKNSNKIIHCSYWQQNYWLKLLLKLVWFFRKSS</sequence>
<evidence type="ECO:0000313" key="2">
    <source>
        <dbReference type="Proteomes" id="UP000694408"/>
    </source>
</evidence>
<reference evidence="1" key="2">
    <citation type="submission" date="2025-09" db="UniProtKB">
        <authorList>
            <consortium name="Ensembl"/>
        </authorList>
    </citation>
    <scope>IDENTIFICATION</scope>
</reference>
<dbReference type="AlphaFoldDB" id="A0A8C5J283"/>
<dbReference type="Ensembl" id="ENSJHYT00000015495.1">
    <property type="protein sequence ID" value="ENSJHYP00000012831.1"/>
    <property type="gene ID" value="ENSJHYG00000009972.1"/>
</dbReference>
<accession>A0A8C5J283</accession>
<protein>
    <submittedName>
        <fullName evidence="1">Uncharacterized protein</fullName>
    </submittedName>
</protein>
<organism evidence="1 2">
    <name type="scientific">Junco hyemalis</name>
    <name type="common">Dark-eyed junco</name>
    <dbReference type="NCBI Taxonomy" id="40217"/>
    <lineage>
        <taxon>Eukaryota</taxon>
        <taxon>Metazoa</taxon>
        <taxon>Chordata</taxon>
        <taxon>Craniata</taxon>
        <taxon>Vertebrata</taxon>
        <taxon>Euteleostomi</taxon>
        <taxon>Archelosauria</taxon>
        <taxon>Archosauria</taxon>
        <taxon>Dinosauria</taxon>
        <taxon>Saurischia</taxon>
        <taxon>Theropoda</taxon>
        <taxon>Coelurosauria</taxon>
        <taxon>Aves</taxon>
        <taxon>Neognathae</taxon>
        <taxon>Neoaves</taxon>
        <taxon>Telluraves</taxon>
        <taxon>Australaves</taxon>
        <taxon>Passeriformes</taxon>
        <taxon>Passerellidae</taxon>
        <taxon>Junco</taxon>
    </lineage>
</organism>
<name>A0A8C5J283_JUNHY</name>
<keyword evidence="2" id="KW-1185">Reference proteome</keyword>
<evidence type="ECO:0000313" key="1">
    <source>
        <dbReference type="Ensembl" id="ENSJHYP00000012831.1"/>
    </source>
</evidence>